<gene>
    <name evidence="2" type="ORF">BGZ95_008617</name>
</gene>
<feature type="region of interest" description="Disordered" evidence="1">
    <location>
        <begin position="1"/>
        <end position="50"/>
    </location>
</feature>
<reference evidence="2" key="1">
    <citation type="journal article" date="2020" name="Fungal Divers.">
        <title>Resolving the Mortierellaceae phylogeny through synthesis of multi-gene phylogenetics and phylogenomics.</title>
        <authorList>
            <person name="Vandepol N."/>
            <person name="Liber J."/>
            <person name="Desiro A."/>
            <person name="Na H."/>
            <person name="Kennedy M."/>
            <person name="Barry K."/>
            <person name="Grigoriev I.V."/>
            <person name="Miller A.N."/>
            <person name="O'Donnell K."/>
            <person name="Stajich J.E."/>
            <person name="Bonito G."/>
        </authorList>
    </citation>
    <scope>NUCLEOTIDE SEQUENCE</scope>
    <source>
        <strain evidence="2">NRRL 28262</strain>
    </source>
</reference>
<evidence type="ECO:0000313" key="2">
    <source>
        <dbReference type="EMBL" id="KAG0247536.1"/>
    </source>
</evidence>
<sequence>MSSKSSPTRRSSRDRDTGPTTSTSRPHPYADKRSNTSRPQSPTGEFDHLFEKATPQQWAIQPDEARVGDTALINAQALLVRLQKAQTIASAQLIHRLCEMHNMVGVDRDQPSTTYFDP</sequence>
<evidence type="ECO:0000313" key="3">
    <source>
        <dbReference type="Proteomes" id="UP001194580"/>
    </source>
</evidence>
<proteinExistence type="predicted"/>
<organism evidence="2 3">
    <name type="scientific">Linnemannia exigua</name>
    <dbReference type="NCBI Taxonomy" id="604196"/>
    <lineage>
        <taxon>Eukaryota</taxon>
        <taxon>Fungi</taxon>
        <taxon>Fungi incertae sedis</taxon>
        <taxon>Mucoromycota</taxon>
        <taxon>Mortierellomycotina</taxon>
        <taxon>Mortierellomycetes</taxon>
        <taxon>Mortierellales</taxon>
        <taxon>Mortierellaceae</taxon>
        <taxon>Linnemannia</taxon>
    </lineage>
</organism>
<name>A0AAD4D175_9FUNG</name>
<feature type="non-terminal residue" evidence="2">
    <location>
        <position position="118"/>
    </location>
</feature>
<comment type="caution">
    <text evidence="2">The sequence shown here is derived from an EMBL/GenBank/DDBJ whole genome shotgun (WGS) entry which is preliminary data.</text>
</comment>
<protein>
    <submittedName>
        <fullName evidence="2">Uncharacterized protein</fullName>
    </submittedName>
</protein>
<dbReference type="EMBL" id="JAAAIL010004613">
    <property type="protein sequence ID" value="KAG0247536.1"/>
    <property type="molecule type" value="Genomic_DNA"/>
</dbReference>
<keyword evidence="3" id="KW-1185">Reference proteome</keyword>
<evidence type="ECO:0000256" key="1">
    <source>
        <dbReference type="SAM" id="MobiDB-lite"/>
    </source>
</evidence>
<accession>A0AAD4D175</accession>
<dbReference type="Proteomes" id="UP001194580">
    <property type="component" value="Unassembled WGS sequence"/>
</dbReference>
<dbReference type="AlphaFoldDB" id="A0AAD4D175"/>